<dbReference type="Proteomes" id="UP001142592">
    <property type="component" value="Unassembled WGS sequence"/>
</dbReference>
<proteinExistence type="predicted"/>
<keyword evidence="2" id="KW-0808">Transferase</keyword>
<dbReference type="Pfam" id="PF00583">
    <property type="entry name" value="Acetyltransf_1"/>
    <property type="match status" value="1"/>
</dbReference>
<evidence type="ECO:0000313" key="3">
    <source>
        <dbReference type="Proteomes" id="UP001142592"/>
    </source>
</evidence>
<keyword evidence="2" id="KW-0012">Acyltransferase</keyword>
<dbReference type="AlphaFoldDB" id="A0A9X3DEG0"/>
<dbReference type="EC" id="2.3.1.-" evidence="2"/>
<name>A0A9X3DEG0_9SPHI</name>
<protein>
    <submittedName>
        <fullName evidence="2">GNAT family N-acetyltransferase</fullName>
        <ecNumber evidence="2">2.3.1.-</ecNumber>
    </submittedName>
</protein>
<keyword evidence="3" id="KW-1185">Reference proteome</keyword>
<gene>
    <name evidence="2" type="ORF">OQZ29_13625</name>
</gene>
<dbReference type="GO" id="GO:0016747">
    <property type="term" value="F:acyltransferase activity, transferring groups other than amino-acyl groups"/>
    <property type="evidence" value="ECO:0007669"/>
    <property type="project" value="InterPro"/>
</dbReference>
<accession>A0A9X3DEG0</accession>
<dbReference type="InterPro" id="IPR000182">
    <property type="entry name" value="GNAT_dom"/>
</dbReference>
<reference evidence="2" key="1">
    <citation type="submission" date="2022-11" db="EMBL/GenBank/DDBJ databases">
        <authorList>
            <person name="Graham C."/>
            <person name="Newman J.D."/>
        </authorList>
    </citation>
    <scope>NUCLEOTIDE SEQUENCE</scope>
    <source>
        <strain evidence="2">DSM 19486</strain>
    </source>
</reference>
<dbReference type="EMBL" id="JAPJUH010000004">
    <property type="protein sequence ID" value="MCX3265792.1"/>
    <property type="molecule type" value="Genomic_DNA"/>
</dbReference>
<dbReference type="Gene3D" id="3.40.630.30">
    <property type="match status" value="1"/>
</dbReference>
<organism evidence="2 3">
    <name type="scientific">Pedobacter agri</name>
    <dbReference type="NCBI Taxonomy" id="454586"/>
    <lineage>
        <taxon>Bacteria</taxon>
        <taxon>Pseudomonadati</taxon>
        <taxon>Bacteroidota</taxon>
        <taxon>Sphingobacteriia</taxon>
        <taxon>Sphingobacteriales</taxon>
        <taxon>Sphingobacteriaceae</taxon>
        <taxon>Pedobacter</taxon>
    </lineage>
</organism>
<sequence>MIEILTSSSTKDLEGIIALQKQNLRTDLSSEEIKEQGFVTVSHSLDDLEKMHQHEPNVIAKDGNQVVSYILGMTEQSKSDIPRLVEMYESFDHIEYKGKSVANYQYIVVGQVCVDKNYRGQGLFDRCYEAYRAYFNKNYEFAITEIASINLRSMKAHERIGFKTIYSYTDASDTEWNVVIWDWI</sequence>
<dbReference type="RefSeq" id="WP_010599061.1">
    <property type="nucleotide sequence ID" value="NZ_JAPJUH010000004.1"/>
</dbReference>
<dbReference type="InterPro" id="IPR016181">
    <property type="entry name" value="Acyl_CoA_acyltransferase"/>
</dbReference>
<evidence type="ECO:0000259" key="1">
    <source>
        <dbReference type="Pfam" id="PF00583"/>
    </source>
</evidence>
<feature type="domain" description="N-acetyltransferase" evidence="1">
    <location>
        <begin position="40"/>
        <end position="162"/>
    </location>
</feature>
<evidence type="ECO:0000313" key="2">
    <source>
        <dbReference type="EMBL" id="MCX3265792.1"/>
    </source>
</evidence>
<dbReference type="SUPFAM" id="SSF55729">
    <property type="entry name" value="Acyl-CoA N-acyltransferases (Nat)"/>
    <property type="match status" value="1"/>
</dbReference>
<comment type="caution">
    <text evidence="2">The sequence shown here is derived from an EMBL/GenBank/DDBJ whole genome shotgun (WGS) entry which is preliminary data.</text>
</comment>